<keyword evidence="2" id="KW-0677">Repeat</keyword>
<evidence type="ECO:0000259" key="6">
    <source>
        <dbReference type="PROSITE" id="PS51099"/>
    </source>
</evidence>
<dbReference type="CDD" id="cd05568">
    <property type="entry name" value="PTS_IIB_bgl_like"/>
    <property type="match status" value="1"/>
</dbReference>
<evidence type="ECO:0000256" key="1">
    <source>
        <dbReference type="ARBA" id="ARBA00022679"/>
    </source>
</evidence>
<keyword evidence="1" id="KW-0808">Transferase</keyword>
<dbReference type="SUPFAM" id="SSF55804">
    <property type="entry name" value="Phoshotransferase/anion transport protein"/>
    <property type="match status" value="1"/>
</dbReference>
<dbReference type="Gene3D" id="3.40.930.10">
    <property type="entry name" value="Mannitol-specific EII, Chain A"/>
    <property type="match status" value="1"/>
</dbReference>
<feature type="domain" description="PTS EIIA type-2" evidence="5">
    <location>
        <begin position="543"/>
        <end position="684"/>
    </location>
</feature>
<accession>A0A9D2BCW9</accession>
<dbReference type="SUPFAM" id="SSF63520">
    <property type="entry name" value="PTS-regulatory domain, PRD"/>
    <property type="match status" value="2"/>
</dbReference>
<dbReference type="InterPro" id="IPR036095">
    <property type="entry name" value="PTS_EIIB-like_sf"/>
</dbReference>
<dbReference type="InterPro" id="IPR050661">
    <property type="entry name" value="BglG_antiterminators"/>
</dbReference>
<comment type="caution">
    <text evidence="8">The sequence shown here is derived from an EMBL/GenBank/DDBJ whole genome shotgun (WGS) entry which is preliminary data.</text>
</comment>
<evidence type="ECO:0000256" key="4">
    <source>
        <dbReference type="ARBA" id="ARBA00023163"/>
    </source>
</evidence>
<dbReference type="EMBL" id="DXEQ01000011">
    <property type="protein sequence ID" value="HIX71473.1"/>
    <property type="molecule type" value="Genomic_DNA"/>
</dbReference>
<dbReference type="InterPro" id="IPR013011">
    <property type="entry name" value="PTS_EIIB_2"/>
</dbReference>
<organism evidence="8 9">
    <name type="scientific">Candidatus Anaerobutyricum stercoripullorum</name>
    <dbReference type="NCBI Taxonomy" id="2838456"/>
    <lineage>
        <taxon>Bacteria</taxon>
        <taxon>Bacillati</taxon>
        <taxon>Bacillota</taxon>
        <taxon>Clostridia</taxon>
        <taxon>Lachnospirales</taxon>
        <taxon>Lachnospiraceae</taxon>
        <taxon>Anaerobutyricum</taxon>
    </lineage>
</organism>
<evidence type="ECO:0000259" key="7">
    <source>
        <dbReference type="PROSITE" id="PS51372"/>
    </source>
</evidence>
<dbReference type="InterPro" id="IPR016152">
    <property type="entry name" value="PTrfase/Anion_transptr"/>
</dbReference>
<keyword evidence="3" id="KW-0805">Transcription regulation</keyword>
<dbReference type="PANTHER" id="PTHR30185:SF18">
    <property type="entry name" value="TRANSCRIPTIONAL REGULATOR MTLR"/>
    <property type="match status" value="1"/>
</dbReference>
<dbReference type="InterPro" id="IPR036634">
    <property type="entry name" value="PRD_sf"/>
</dbReference>
<dbReference type="PROSITE" id="PS51099">
    <property type="entry name" value="PTS_EIIB_TYPE_2"/>
    <property type="match status" value="1"/>
</dbReference>
<evidence type="ECO:0000313" key="8">
    <source>
        <dbReference type="EMBL" id="HIX71473.1"/>
    </source>
</evidence>
<dbReference type="GO" id="GO:0006355">
    <property type="term" value="P:regulation of DNA-templated transcription"/>
    <property type="evidence" value="ECO:0007669"/>
    <property type="project" value="InterPro"/>
</dbReference>
<dbReference type="InterPro" id="IPR011608">
    <property type="entry name" value="PRD"/>
</dbReference>
<dbReference type="PROSITE" id="PS51372">
    <property type="entry name" value="PRD_2"/>
    <property type="match status" value="2"/>
</dbReference>
<dbReference type="PANTHER" id="PTHR30185">
    <property type="entry name" value="CRYPTIC BETA-GLUCOSIDE BGL OPERON ANTITERMINATOR"/>
    <property type="match status" value="1"/>
</dbReference>
<evidence type="ECO:0000259" key="5">
    <source>
        <dbReference type="PROSITE" id="PS51094"/>
    </source>
</evidence>
<dbReference type="GO" id="GO:0008982">
    <property type="term" value="F:protein-N(PI)-phosphohistidine-sugar phosphotransferase activity"/>
    <property type="evidence" value="ECO:0007669"/>
    <property type="project" value="InterPro"/>
</dbReference>
<feature type="domain" description="PRD" evidence="7">
    <location>
        <begin position="310"/>
        <end position="418"/>
    </location>
</feature>
<dbReference type="Proteomes" id="UP000886805">
    <property type="component" value="Unassembled WGS sequence"/>
</dbReference>
<evidence type="ECO:0000313" key="9">
    <source>
        <dbReference type="Proteomes" id="UP000886805"/>
    </source>
</evidence>
<dbReference type="Pfam" id="PF00359">
    <property type="entry name" value="PTS_EIIA_2"/>
    <property type="match status" value="1"/>
</dbReference>
<dbReference type="InterPro" id="IPR002178">
    <property type="entry name" value="PTS_EIIA_type-2_dom"/>
</dbReference>
<evidence type="ECO:0000256" key="3">
    <source>
        <dbReference type="ARBA" id="ARBA00023015"/>
    </source>
</evidence>
<sequence length="709" mass="80757">MQLTQRAENIIRILARFPQDHPVTIGIISEELAVSDRSVQRELPTVEKWLTSRGYHFVRKRSVGLLLDEPETRRQELLALLDETESPHTSGENRQERERLICRELLFADEPLKSFYFTDKLGISEGTLSADLNHLSDWFSRYHLTLVRRQGLGLFIEGTEIARRQAVTSWIYNRVNDDLALGQIQKNELAADNDAFAGGPHEETLLEVNDILADCEKELNLHLSDSGYLHLLIYIALSIERMQANCFITEAGQSFSEISIQPEYAVAEYIMRILRKRYQLSISVEETLFLATYLSGLRIWPSDQRDLTEIRNLDVHQITLSIIRRVGEILELNFMNDARLLRELSAHIQPTIARLRAGIPVENPLLSDFQESYPVVYKACEKGMASLCPTLGIQSVPASETGFVTIYFVMAKERLEKLKQQISVIIVCPTGIGSSRLLASSLKKEYPDLDIRGMTSAFEIDSEKLREEGIDLIISTVKLHISYRYLHVSPILTRQDKMLLDSKIKMLQRQKAQETPTEAVIPEAPISKEDVDFVSALGSEIYQLLDNIRIGQAPVLKNRDEIISYAATLFADTPELEEHFYEVLKARDQLSDTYIKPFFALLLHGRSPKVSRSCFGYIRLEPPVYEKGRIIRGAVVSLIPSDDKNETAAPVASEIVGALLEEPLLLKALQNMDDETFTRLLEVTLLRFYRSTVQNRLHLKDSSLLREQK</sequence>
<reference evidence="8" key="1">
    <citation type="journal article" date="2021" name="PeerJ">
        <title>Extensive microbial diversity within the chicken gut microbiome revealed by metagenomics and culture.</title>
        <authorList>
            <person name="Gilroy R."/>
            <person name="Ravi A."/>
            <person name="Getino M."/>
            <person name="Pursley I."/>
            <person name="Horton D.L."/>
            <person name="Alikhan N.F."/>
            <person name="Baker D."/>
            <person name="Gharbi K."/>
            <person name="Hall N."/>
            <person name="Watson M."/>
            <person name="Adriaenssens E.M."/>
            <person name="Foster-Nyarko E."/>
            <person name="Jarju S."/>
            <person name="Secka A."/>
            <person name="Antonio M."/>
            <person name="Oren A."/>
            <person name="Chaudhuri R.R."/>
            <person name="La Ragione R."/>
            <person name="Hildebrand F."/>
            <person name="Pallen M.J."/>
        </authorList>
    </citation>
    <scope>NUCLEOTIDE SEQUENCE</scope>
    <source>
        <strain evidence="8">ChiSxjej3B15-1167</strain>
    </source>
</reference>
<dbReference type="PROSITE" id="PS51094">
    <property type="entry name" value="PTS_EIIA_TYPE_2"/>
    <property type="match status" value="1"/>
</dbReference>
<proteinExistence type="predicted"/>
<keyword evidence="4" id="KW-0804">Transcription</keyword>
<gene>
    <name evidence="8" type="ORF">H9849_00480</name>
</gene>
<protein>
    <submittedName>
        <fullName evidence="8">BglG family transcription antiterminator</fullName>
    </submittedName>
</protein>
<dbReference type="Pfam" id="PF00874">
    <property type="entry name" value="PRD"/>
    <property type="match status" value="2"/>
</dbReference>
<evidence type="ECO:0000256" key="2">
    <source>
        <dbReference type="ARBA" id="ARBA00022737"/>
    </source>
</evidence>
<dbReference type="Gene3D" id="1.10.1790.10">
    <property type="entry name" value="PRD domain"/>
    <property type="match status" value="2"/>
</dbReference>
<reference evidence="8" key="2">
    <citation type="submission" date="2021-04" db="EMBL/GenBank/DDBJ databases">
        <authorList>
            <person name="Gilroy R."/>
        </authorList>
    </citation>
    <scope>NUCLEOTIDE SEQUENCE</scope>
    <source>
        <strain evidence="8">ChiSxjej3B15-1167</strain>
    </source>
</reference>
<dbReference type="AlphaFoldDB" id="A0A9D2BCW9"/>
<feature type="domain" description="PTS EIIB type-2" evidence="6">
    <location>
        <begin position="422"/>
        <end position="512"/>
    </location>
</feature>
<dbReference type="GO" id="GO:0009401">
    <property type="term" value="P:phosphoenolpyruvate-dependent sugar phosphotransferase system"/>
    <property type="evidence" value="ECO:0007669"/>
    <property type="project" value="InterPro"/>
</dbReference>
<dbReference type="Gene3D" id="3.40.50.2300">
    <property type="match status" value="1"/>
</dbReference>
<dbReference type="SUPFAM" id="SSF52794">
    <property type="entry name" value="PTS system IIB component-like"/>
    <property type="match status" value="1"/>
</dbReference>
<feature type="domain" description="PRD" evidence="7">
    <location>
        <begin position="199"/>
        <end position="304"/>
    </location>
</feature>
<name>A0A9D2BCW9_9FIRM</name>